<feature type="compositionally biased region" description="Basic residues" evidence="1">
    <location>
        <begin position="411"/>
        <end position="422"/>
    </location>
</feature>
<sequence>MVGFINLKKRNEIQKIKLLRKARSTPVESLSEERAHLHILLAKYDKEDIYNADEIGLFFRMKPNQTLGTSSASGYKMNKNQISIFFCTNIIGNYKFRALVIGKSSNLRCFKNFNKPALPVIYQTNSKVWMCSDIFLKWLNHLDYYFRTLNQKILLLIDNTDLKAPNKDEEQTFCAYGNHVNPYIQDLKSLSEDTFMTNFSSNGAYDQIADPPNKDALDDHPIDVSAAVLDALKSSTTQISNNVSMHANNDEDAPITYDAYVKLSDIEEYFTVENKAMHQKTYFLIDGLRMSSKEFKILNVLKHLSRDTIKQAVTKLMGSRRFFIKKSGLKPSKNNPDTITVFITVKDLDKCKKLKDMWSIEIDRILYRFAPAHANENDIALRKKYSRKFVSFDNQTTPAAEEHYNVSQNPNKHKSKHTKCHISKSPNPRQRTMSTLYATGANTATSTSYNNLSSSNSSTKHNDGIIEGSNDDALRIDTRINHIWIQRHITPSLRFAHHYEGHTLTESDHDIITINLYLPNIFPVAYKNTQPITPHNPNFRDLSIKMEDITSDHWAQFKAHISDSAHSFGPLINQLNSTLDPSDPIKHSQRNMKIIDKYSPEWLYKLKQIAQKRKKLEQKAFNSYQNNKITAATHGHNRRWAPGTFVTPRRNADNLIYESMDNNFTLTFWQKILKDINKASAPGTSGITYQLMFHLPSTFVEIVLALYHTIFLTGLGSADWPIALLEVVRKIFTKFISMQFTDILQDHNILCNANYCELKGESTASSIRLINNLIEDAKENSKELWIVFQDISKAFDSISLDFLELALNCISLPVTQLSPIFQAEDGIDQEDSLSSYFEGYITTPYSPQSLLYQITAITWSAFGRITWTHEGDTIRPIQTETCQLITFIKLEWNAIERPILALVKHTIDVQRFFPTSVLYYKGIIGFHCLWIVVSTTGIMNLCTVLNAHNDATFTTLLYLRHAQLLIKLPYGCFNVQPHFRSLYIATSRSNLALFYLLLATDFHVNLKLDQMDMLSFSIKTVEFPLLDVWLKSHKAASIIRINNRNSHFPLVDLSQLIVCDRYSLMTWKQYQTLAGLSRKGPKAKWFTQLEHFVLASPDSRYLLPEYQSTQSIFHIIKFLTPPSQDGRQKEWIAVQADTTWLIGRITNKSCDSHKGVYVIDLYREAYFDHSLNCSNVTDKDVHTVIWPLDSLIMFQLNVTLLTAQGTLYWIIHSPLWFTGYNIDTFNECLLTVGDNNQSNRSRTPNMQPWIVLFPSHMIGVMMTYGLTDG</sequence>
<reference evidence="3" key="1">
    <citation type="submission" date="2019-10" db="EMBL/GenBank/DDBJ databases">
        <title>Conservation and host-specific expression of non-tandemly repeated heterogenous ribosome RNA gene in arbuscular mycorrhizal fungi.</title>
        <authorList>
            <person name="Maeda T."/>
            <person name="Kobayashi Y."/>
            <person name="Nakagawa T."/>
            <person name="Ezawa T."/>
            <person name="Yamaguchi K."/>
            <person name="Bino T."/>
            <person name="Nishimoto Y."/>
            <person name="Shigenobu S."/>
            <person name="Kawaguchi M."/>
        </authorList>
    </citation>
    <scope>NUCLEOTIDE SEQUENCE</scope>
    <source>
        <strain evidence="3">HR1</strain>
    </source>
</reference>
<proteinExistence type="predicted"/>
<dbReference type="Proteomes" id="UP000615446">
    <property type="component" value="Unassembled WGS sequence"/>
</dbReference>
<dbReference type="Pfam" id="PF03184">
    <property type="entry name" value="DDE_1"/>
    <property type="match status" value="1"/>
</dbReference>
<dbReference type="GO" id="GO:0003677">
    <property type="term" value="F:DNA binding"/>
    <property type="evidence" value="ECO:0007669"/>
    <property type="project" value="TreeGrafter"/>
</dbReference>
<dbReference type="InterPro" id="IPR050863">
    <property type="entry name" value="CenT-Element_Derived"/>
</dbReference>
<feature type="domain" description="DDE-1" evidence="2">
    <location>
        <begin position="79"/>
        <end position="164"/>
    </location>
</feature>
<organism evidence="3 4">
    <name type="scientific">Rhizophagus clarus</name>
    <dbReference type="NCBI Taxonomy" id="94130"/>
    <lineage>
        <taxon>Eukaryota</taxon>
        <taxon>Fungi</taxon>
        <taxon>Fungi incertae sedis</taxon>
        <taxon>Mucoromycota</taxon>
        <taxon>Glomeromycotina</taxon>
        <taxon>Glomeromycetes</taxon>
        <taxon>Glomerales</taxon>
        <taxon>Glomeraceae</taxon>
        <taxon>Rhizophagus</taxon>
    </lineage>
</organism>
<evidence type="ECO:0000313" key="4">
    <source>
        <dbReference type="Proteomes" id="UP000615446"/>
    </source>
</evidence>
<evidence type="ECO:0000313" key="3">
    <source>
        <dbReference type="EMBL" id="GES81348.1"/>
    </source>
</evidence>
<name>A0A8H3QIV3_9GLOM</name>
<dbReference type="GO" id="GO:0005634">
    <property type="term" value="C:nucleus"/>
    <property type="evidence" value="ECO:0007669"/>
    <property type="project" value="TreeGrafter"/>
</dbReference>
<dbReference type="EMBL" id="BLAL01000054">
    <property type="protein sequence ID" value="GES81348.1"/>
    <property type="molecule type" value="Genomic_DNA"/>
</dbReference>
<dbReference type="OrthoDB" id="4353978at2759"/>
<dbReference type="PANTHER" id="PTHR19303:SF73">
    <property type="entry name" value="PROTEIN PDC2"/>
    <property type="match status" value="1"/>
</dbReference>
<evidence type="ECO:0000256" key="1">
    <source>
        <dbReference type="SAM" id="MobiDB-lite"/>
    </source>
</evidence>
<dbReference type="AlphaFoldDB" id="A0A8H3QIV3"/>
<comment type="caution">
    <text evidence="3">The sequence shown here is derived from an EMBL/GenBank/DDBJ whole genome shotgun (WGS) entry which is preliminary data.</text>
</comment>
<evidence type="ECO:0000259" key="2">
    <source>
        <dbReference type="Pfam" id="PF03184"/>
    </source>
</evidence>
<dbReference type="InterPro" id="IPR004875">
    <property type="entry name" value="DDE_SF_endonuclease_dom"/>
</dbReference>
<gene>
    <name evidence="3" type="ORF">RCL2_000859700</name>
</gene>
<accession>A0A8H3QIV3</accession>
<dbReference type="PANTHER" id="PTHR19303">
    <property type="entry name" value="TRANSPOSON"/>
    <property type="match status" value="1"/>
</dbReference>
<protein>
    <submittedName>
        <fullName evidence="3">Tigger transposable element-derived protein 6-like</fullName>
    </submittedName>
</protein>
<feature type="region of interest" description="Disordered" evidence="1">
    <location>
        <begin position="402"/>
        <end position="431"/>
    </location>
</feature>